<dbReference type="STRING" id="2017.SAMN05444320_11333"/>
<proteinExistence type="predicted"/>
<accession>A0A1M5M8W5</accession>
<evidence type="ECO:0000256" key="1">
    <source>
        <dbReference type="SAM" id="MobiDB-lite"/>
    </source>
</evidence>
<dbReference type="InterPro" id="IPR027417">
    <property type="entry name" value="P-loop_NTPase"/>
</dbReference>
<dbReference type="AlphaFoldDB" id="A0A1M5M8W5"/>
<feature type="compositionally biased region" description="Basic and acidic residues" evidence="1">
    <location>
        <begin position="25"/>
        <end position="39"/>
    </location>
</feature>
<protein>
    <recommendedName>
        <fullName evidence="4">AAA-like domain-containing protein</fullName>
    </recommendedName>
</protein>
<name>A0A1M5M8W5_STRHI</name>
<dbReference type="Gene3D" id="3.40.50.300">
    <property type="entry name" value="P-loop containing nucleotide triphosphate hydrolases"/>
    <property type="match status" value="2"/>
</dbReference>
<keyword evidence="3" id="KW-1185">Reference proteome</keyword>
<dbReference type="RefSeq" id="WP_073489063.1">
    <property type="nucleotide sequence ID" value="NZ_FQVN01000013.1"/>
</dbReference>
<evidence type="ECO:0000313" key="2">
    <source>
        <dbReference type="EMBL" id="SHG73678.1"/>
    </source>
</evidence>
<gene>
    <name evidence="2" type="ORF">SAMN05444320_11333</name>
</gene>
<sequence>MSAPRGPQGRTLASLLRAFGPEPPARPRDPEPAPERSETGPRVPRRGISRPGWGWSPVEAPLVVCRAATSEIGGLWPLLDSATLPPVGARLGYDALSGAVFYCHPVEWVLGGITSNPNIIVFGEPGRGKSSAVLALAVRLMPFGVRTVIAGDVKGEYSPVVRALGAEPIRVGAPGVRINPLDLGPLGARWSGLTARERAEEASATVGRWVRLLVALTEAAGHPATPTHEMVLSATLRRLAGVDGGADRMRSVTIPEVHHALSHPDPELWRQARFPGEREFLDAMRGITDALGTLIRGPLAGLFDGDTTVRLDWSAPIQSLDLERLASRGDQAIAFALTLLGSWVSTATDLRRDGEIRLVVRDEVWRQMRLGLRAVQTVDADLRLSRRHQTIQVLAAHKPSDLLTVGAAGSTETAIAKDLLALCATRVLFGQSTRVADELADALALGEREHQAITGWATGRPGRALWKLGTRPGFKVTTVLTSPEKRLFDTNAQLRPRRR</sequence>
<reference evidence="2 3" key="1">
    <citation type="submission" date="2016-11" db="EMBL/GenBank/DDBJ databases">
        <authorList>
            <person name="Jaros S."/>
            <person name="Januszkiewicz K."/>
            <person name="Wedrychowicz H."/>
        </authorList>
    </citation>
    <scope>NUCLEOTIDE SEQUENCE [LARGE SCALE GENOMIC DNA]</scope>
    <source>
        <strain evidence="2 3">DSM 44523</strain>
    </source>
</reference>
<dbReference type="Proteomes" id="UP000184501">
    <property type="component" value="Unassembled WGS sequence"/>
</dbReference>
<dbReference type="SUPFAM" id="SSF52540">
    <property type="entry name" value="P-loop containing nucleoside triphosphate hydrolases"/>
    <property type="match status" value="1"/>
</dbReference>
<dbReference type="EMBL" id="FQVN01000013">
    <property type="protein sequence ID" value="SHG73678.1"/>
    <property type="molecule type" value="Genomic_DNA"/>
</dbReference>
<feature type="region of interest" description="Disordered" evidence="1">
    <location>
        <begin position="1"/>
        <end position="49"/>
    </location>
</feature>
<organism evidence="2 3">
    <name type="scientific">Streptoalloteichus hindustanus</name>
    <dbReference type="NCBI Taxonomy" id="2017"/>
    <lineage>
        <taxon>Bacteria</taxon>
        <taxon>Bacillati</taxon>
        <taxon>Actinomycetota</taxon>
        <taxon>Actinomycetes</taxon>
        <taxon>Pseudonocardiales</taxon>
        <taxon>Pseudonocardiaceae</taxon>
        <taxon>Streptoalloteichus</taxon>
    </lineage>
</organism>
<evidence type="ECO:0008006" key="4">
    <source>
        <dbReference type="Google" id="ProtNLM"/>
    </source>
</evidence>
<evidence type="ECO:0000313" key="3">
    <source>
        <dbReference type="Proteomes" id="UP000184501"/>
    </source>
</evidence>